<organism evidence="1 2">
    <name type="scientific">Rathayibacter caricis DSM 15933</name>
    <dbReference type="NCBI Taxonomy" id="1328867"/>
    <lineage>
        <taxon>Bacteria</taxon>
        <taxon>Bacillati</taxon>
        <taxon>Actinomycetota</taxon>
        <taxon>Actinomycetes</taxon>
        <taxon>Micrococcales</taxon>
        <taxon>Microbacteriaceae</taxon>
        <taxon>Rathayibacter</taxon>
    </lineage>
</organism>
<dbReference type="InterPro" id="IPR046373">
    <property type="entry name" value="Acyl-CoA_Oxase/DH_mid-dom_sf"/>
</dbReference>
<dbReference type="InterPro" id="IPR009100">
    <property type="entry name" value="AcylCoA_DH/oxidase_NM_dom_sf"/>
</dbReference>
<accession>A0A2T4UPH1</accession>
<evidence type="ECO:0000313" key="2">
    <source>
        <dbReference type="Proteomes" id="UP000241085"/>
    </source>
</evidence>
<proteinExistence type="predicted"/>
<dbReference type="SUPFAM" id="SSF56645">
    <property type="entry name" value="Acyl-CoA dehydrogenase NM domain-like"/>
    <property type="match status" value="1"/>
</dbReference>
<protein>
    <submittedName>
        <fullName evidence="1">Acyl-CoA dehydrogenase</fullName>
    </submittedName>
</protein>
<sequence>MDPLTSSLPLHAPLPTDVEGALAFARALGSDATLPGSGRTAELLALLTRLARHDLGVARTVEPHLDALAILAEAGLAPADVGVAATAAWGVFAAEGGEEPLVARPDGDGWRLDGVKPWCSLADRLDAALVTAHVGEGSGERRLFAVGLRDGSAVPLEGAWHARGLAEIPSGPVRFSSAVAVPVGEAGWYLSRPGFAWGGIAVAACWYGGARGIGAVVAAAAARRDDPHLLAHLGAVDTALEAARRALAEAAALVDGGAATGSAGALLAKRTRASTAAACEEVLSRAGRALGPAPLALDEEHAKRVADLALYVRQHHAERDDAALGRAVLASGGSTAW</sequence>
<evidence type="ECO:0000313" key="1">
    <source>
        <dbReference type="EMBL" id="PTL71426.1"/>
    </source>
</evidence>
<name>A0A2T4UPH1_9MICO</name>
<dbReference type="Gene3D" id="2.40.110.10">
    <property type="entry name" value="Butyryl-CoA Dehydrogenase, subunit A, domain 2"/>
    <property type="match status" value="1"/>
</dbReference>
<dbReference type="EMBL" id="PZPL01000001">
    <property type="protein sequence ID" value="PTL71426.1"/>
    <property type="molecule type" value="Genomic_DNA"/>
</dbReference>
<reference evidence="1 2" key="1">
    <citation type="submission" date="2018-03" db="EMBL/GenBank/DDBJ databases">
        <title>Bacteriophage NCPPB3778 and a type I-E CRISPR drive the evolution of the US Biological Select Agent, Rathayibacter toxicus.</title>
        <authorList>
            <person name="Davis E.W.II."/>
            <person name="Tabima J.F."/>
            <person name="Weisberg A.J."/>
            <person name="Dantas Lopes L."/>
            <person name="Wiseman M.S."/>
            <person name="Wiseman M.S."/>
            <person name="Pupko T."/>
            <person name="Belcher M.S."/>
            <person name="Sechler A.J."/>
            <person name="Tancos M.A."/>
            <person name="Schroeder B.K."/>
            <person name="Murray T.D."/>
            <person name="Luster D.G."/>
            <person name="Schneider W.L."/>
            <person name="Rogers E."/>
            <person name="Andreote F.D."/>
            <person name="Grunwald N.J."/>
            <person name="Putnam M.L."/>
            <person name="Chang J.H."/>
        </authorList>
    </citation>
    <scope>NUCLEOTIDE SEQUENCE [LARGE SCALE GENOMIC DNA]</scope>
    <source>
        <strain evidence="1 2">DSM 15933</strain>
    </source>
</reference>
<dbReference type="AlphaFoldDB" id="A0A2T4UPH1"/>
<dbReference type="Proteomes" id="UP000241085">
    <property type="component" value="Unassembled WGS sequence"/>
</dbReference>
<comment type="caution">
    <text evidence="1">The sequence shown here is derived from an EMBL/GenBank/DDBJ whole genome shotgun (WGS) entry which is preliminary data.</text>
</comment>
<dbReference type="GO" id="GO:0016627">
    <property type="term" value="F:oxidoreductase activity, acting on the CH-CH group of donors"/>
    <property type="evidence" value="ECO:0007669"/>
    <property type="project" value="InterPro"/>
</dbReference>
<gene>
    <name evidence="1" type="ORF">C1I63_00185</name>
</gene>
<dbReference type="RefSeq" id="WP_107573308.1">
    <property type="nucleotide sequence ID" value="NZ_PZPL01000001.1"/>
</dbReference>
<keyword evidence="2" id="KW-1185">Reference proteome</keyword>